<reference evidence="1 2" key="1">
    <citation type="submission" date="2017-02" db="EMBL/GenBank/DDBJ databases">
        <authorList>
            <person name="Peterson S.W."/>
        </authorList>
    </citation>
    <scope>NUCLEOTIDE SEQUENCE [LARGE SCALE GENOMIC DNA]</scope>
    <source>
        <strain evidence="1 2">LMG 22410</strain>
    </source>
</reference>
<dbReference type="AlphaFoldDB" id="A0A1R4EZN7"/>
<keyword evidence="2" id="KW-1185">Reference proteome</keyword>
<dbReference type="OrthoDB" id="9941414at2"/>
<organism evidence="1 2">
    <name type="scientific">Agrococcus casei LMG 22410</name>
    <dbReference type="NCBI Taxonomy" id="1255656"/>
    <lineage>
        <taxon>Bacteria</taxon>
        <taxon>Bacillati</taxon>
        <taxon>Actinomycetota</taxon>
        <taxon>Actinomycetes</taxon>
        <taxon>Micrococcales</taxon>
        <taxon>Microbacteriaceae</taxon>
        <taxon>Agrococcus</taxon>
    </lineage>
</organism>
<proteinExistence type="predicted"/>
<accession>A0A1R4EZN7</accession>
<evidence type="ECO:0000313" key="2">
    <source>
        <dbReference type="Proteomes" id="UP000195787"/>
    </source>
</evidence>
<sequence length="216" mass="23178">MGIADMFYGRSAKARERRAAKVRNKYADVPGMTPELLEPLAQSADMPSRDRVALYLEAVPAGAEPRRVLHGTKVYTGTSYVGVLFDSGLTMRWGGYGGIRGTELEVHGADLPFGGMQKVEIFSHEGDDGILVSGSDGTNDYSIGCLGFDPQDVQEFAQATVAARDQFVQPASPDINIDSSLPPEQQLAALEQMRSLGAIPEDLYAATAAKIRASSH</sequence>
<evidence type="ECO:0000313" key="1">
    <source>
        <dbReference type="EMBL" id="SJM49129.1"/>
    </source>
</evidence>
<dbReference type="GeneID" id="303171939"/>
<dbReference type="RefSeq" id="WP_143244592.1">
    <property type="nucleotide sequence ID" value="NZ_FUHU01000009.1"/>
</dbReference>
<gene>
    <name evidence="1" type="ORF">CZ674_01825</name>
</gene>
<dbReference type="EMBL" id="FUHU01000009">
    <property type="protein sequence ID" value="SJM49129.1"/>
    <property type="molecule type" value="Genomic_DNA"/>
</dbReference>
<dbReference type="Proteomes" id="UP000195787">
    <property type="component" value="Unassembled WGS sequence"/>
</dbReference>
<protein>
    <submittedName>
        <fullName evidence="1">Uncharacterized protein</fullName>
    </submittedName>
</protein>
<name>A0A1R4EZN7_9MICO</name>